<feature type="repeat" description="PPR" evidence="2">
    <location>
        <begin position="302"/>
        <end position="336"/>
    </location>
</feature>
<dbReference type="PANTHER" id="PTHR47926">
    <property type="entry name" value="PENTATRICOPEPTIDE REPEAT-CONTAINING PROTEIN"/>
    <property type="match status" value="1"/>
</dbReference>
<gene>
    <name evidence="3" type="ORF">LITE_LOCUS47804</name>
</gene>
<evidence type="ECO:0000256" key="2">
    <source>
        <dbReference type="PROSITE-ProRule" id="PRU00708"/>
    </source>
</evidence>
<sequence>MNQRKLQLLLRNCGELESLKKIHARAVISGLLRAHQSVASKLLSRYAEFGGTRDARKVFDEIPSPDIVSFTSLIHLYLQDQLPGRAFLVFSQLVHCGLPPDSFSAVGALSACGRGGNLIGGRIVHGMILRFQLMGSEPILGNALVDMYCRNERIRAAKLVFKHMIAVKDLSSWTSLLNGLVMNNKLASARRVLNKMPSRNDVAWNSMITGYIQHKMPVQGLIMFKRMKAAGDCPLTAVTFVAALSGSADIGSIYQTQAIHCCIRKSSSDSSVTISNALIDSYSKGGCPDCARKIFDYIRNRDVYSWTSMISGYAFHSQGTEALAVFRYMLESGAIPNTVTFLSVLTACSHGGLLVEAQKVFYEMIHTHHLYPRIEHYGCIVDLLGRVGRIEEAVEFVNKMPITPDAVIWRSLLSASLVNGNLGVAEMAGQKAIELQPDDDGVYAMLHNVYWAAGRSGDALKVRKMASQKVCKKPAFTWVEINGIAHGFLAEHAASIRHWPVEVQSVVRQDTWQLNDEFSLFLT</sequence>
<accession>A0AAV0REN7</accession>
<dbReference type="InterPro" id="IPR002885">
    <property type="entry name" value="PPR_rpt"/>
</dbReference>
<dbReference type="EMBL" id="CAMGYJ010000010">
    <property type="protein sequence ID" value="CAI0556009.1"/>
    <property type="molecule type" value="Genomic_DNA"/>
</dbReference>
<dbReference type="InterPro" id="IPR046848">
    <property type="entry name" value="E_motif"/>
</dbReference>
<dbReference type="Pfam" id="PF01535">
    <property type="entry name" value="PPR"/>
    <property type="match status" value="5"/>
</dbReference>
<name>A0AAV0REN7_9ROSI</name>
<dbReference type="SUPFAM" id="SSF48452">
    <property type="entry name" value="TPR-like"/>
    <property type="match status" value="1"/>
</dbReference>
<proteinExistence type="predicted"/>
<dbReference type="AlphaFoldDB" id="A0AAV0REN7"/>
<evidence type="ECO:0008006" key="5">
    <source>
        <dbReference type="Google" id="ProtNLM"/>
    </source>
</evidence>
<dbReference type="InterPro" id="IPR011990">
    <property type="entry name" value="TPR-like_helical_dom_sf"/>
</dbReference>
<dbReference type="NCBIfam" id="TIGR00756">
    <property type="entry name" value="PPR"/>
    <property type="match status" value="1"/>
</dbReference>
<keyword evidence="4" id="KW-1185">Reference proteome</keyword>
<protein>
    <recommendedName>
        <fullName evidence="5">Pentatricopeptide repeat-containing protein</fullName>
    </recommendedName>
</protein>
<reference evidence="3" key="1">
    <citation type="submission" date="2022-08" db="EMBL/GenBank/DDBJ databases">
        <authorList>
            <person name="Gutierrez-Valencia J."/>
        </authorList>
    </citation>
    <scope>NUCLEOTIDE SEQUENCE</scope>
</reference>
<evidence type="ECO:0000256" key="1">
    <source>
        <dbReference type="ARBA" id="ARBA00022737"/>
    </source>
</evidence>
<organism evidence="3 4">
    <name type="scientific">Linum tenue</name>
    <dbReference type="NCBI Taxonomy" id="586396"/>
    <lineage>
        <taxon>Eukaryota</taxon>
        <taxon>Viridiplantae</taxon>
        <taxon>Streptophyta</taxon>
        <taxon>Embryophyta</taxon>
        <taxon>Tracheophyta</taxon>
        <taxon>Spermatophyta</taxon>
        <taxon>Magnoliopsida</taxon>
        <taxon>eudicotyledons</taxon>
        <taxon>Gunneridae</taxon>
        <taxon>Pentapetalae</taxon>
        <taxon>rosids</taxon>
        <taxon>fabids</taxon>
        <taxon>Malpighiales</taxon>
        <taxon>Linaceae</taxon>
        <taxon>Linum</taxon>
    </lineage>
</organism>
<dbReference type="GO" id="GO:0003723">
    <property type="term" value="F:RNA binding"/>
    <property type="evidence" value="ECO:0007669"/>
    <property type="project" value="InterPro"/>
</dbReference>
<dbReference type="Pfam" id="PF20431">
    <property type="entry name" value="E_motif"/>
    <property type="match status" value="1"/>
</dbReference>
<dbReference type="Proteomes" id="UP001154282">
    <property type="component" value="Unassembled WGS sequence"/>
</dbReference>
<evidence type="ECO:0000313" key="4">
    <source>
        <dbReference type="Proteomes" id="UP001154282"/>
    </source>
</evidence>
<keyword evidence="1" id="KW-0677">Repeat</keyword>
<dbReference type="FunFam" id="1.25.40.10:FF:001093">
    <property type="entry name" value="Pentatricopeptide repeat-containing protein At2g34400"/>
    <property type="match status" value="1"/>
</dbReference>
<dbReference type="InterPro" id="IPR046960">
    <property type="entry name" value="PPR_At4g14850-like_plant"/>
</dbReference>
<dbReference type="PANTHER" id="PTHR47926:SF497">
    <property type="entry name" value="TETRATRICOPEPTIDE-LIKE HELICAL DOMAIN SUPERFAMILY"/>
    <property type="match status" value="1"/>
</dbReference>
<dbReference type="Gene3D" id="1.25.40.10">
    <property type="entry name" value="Tetratricopeptide repeat domain"/>
    <property type="match status" value="3"/>
</dbReference>
<feature type="repeat" description="PPR" evidence="2">
    <location>
        <begin position="200"/>
        <end position="234"/>
    </location>
</feature>
<dbReference type="GO" id="GO:0009451">
    <property type="term" value="P:RNA modification"/>
    <property type="evidence" value="ECO:0007669"/>
    <property type="project" value="InterPro"/>
</dbReference>
<feature type="repeat" description="PPR" evidence="2">
    <location>
        <begin position="66"/>
        <end position="100"/>
    </location>
</feature>
<evidence type="ECO:0000313" key="3">
    <source>
        <dbReference type="EMBL" id="CAI0556009.1"/>
    </source>
</evidence>
<comment type="caution">
    <text evidence="3">The sequence shown here is derived from an EMBL/GenBank/DDBJ whole genome shotgun (WGS) entry which is preliminary data.</text>
</comment>
<dbReference type="Pfam" id="PF13041">
    <property type="entry name" value="PPR_2"/>
    <property type="match status" value="1"/>
</dbReference>
<dbReference type="PROSITE" id="PS51375">
    <property type="entry name" value="PPR"/>
    <property type="match status" value="3"/>
</dbReference>